<dbReference type="AlphaFoldDB" id="A0A5C9SXA4"/>
<evidence type="ECO:0000313" key="1">
    <source>
        <dbReference type="EMBL" id="TXY91528.1"/>
    </source>
</evidence>
<comment type="caution">
    <text evidence="1">The sequence shown here is derived from an EMBL/GenBank/DDBJ whole genome shotgun (WGS) entry which is preliminary data.</text>
</comment>
<accession>A0A5C9SXA4</accession>
<sequence>MDDKKALSGAEIRQKVLKKVEEYEDRPVLEQYALFMGKAQLLEFYLKNLLFRLFDVPIERSEKWTLGKTKNELKTQGLRPDFIEFLSSVVDYRNHMAHEFLTNDAIIQSFAEFSNHKRFRELYKAIYELEQLIVLYDWCEENQGWLPVT</sequence>
<dbReference type="EMBL" id="VSGZ01000036">
    <property type="protein sequence ID" value="TXY91528.1"/>
    <property type="molecule type" value="Genomic_DNA"/>
</dbReference>
<reference evidence="1 2" key="1">
    <citation type="submission" date="2019-06" db="EMBL/GenBank/DDBJ databases">
        <title>Vibrio cholerae phylogeny based on whole-genome sequencing reveals genetic diversity and population strucutre.</title>
        <authorList>
            <person name="Zhiqiu Y."/>
            <person name="Bin L."/>
            <person name="Lingyan J."/>
        </authorList>
    </citation>
    <scope>NUCLEOTIDE SEQUENCE [LARGE SCALE GENOMIC DNA]</scope>
    <source>
        <strain evidence="1 2">N2768</strain>
    </source>
</reference>
<name>A0A5C9SXA4_VIBCL</name>
<proteinExistence type="predicted"/>
<evidence type="ECO:0000313" key="2">
    <source>
        <dbReference type="Proteomes" id="UP000323583"/>
    </source>
</evidence>
<dbReference type="RefSeq" id="WP_029628783.1">
    <property type="nucleotide sequence ID" value="NZ_CP175807.1"/>
</dbReference>
<protein>
    <submittedName>
        <fullName evidence="1">Uncharacterized protein</fullName>
    </submittedName>
</protein>
<dbReference type="Proteomes" id="UP000323583">
    <property type="component" value="Unassembled WGS sequence"/>
</dbReference>
<organism evidence="1 2">
    <name type="scientific">Vibrio cholerae</name>
    <dbReference type="NCBI Taxonomy" id="666"/>
    <lineage>
        <taxon>Bacteria</taxon>
        <taxon>Pseudomonadati</taxon>
        <taxon>Pseudomonadota</taxon>
        <taxon>Gammaproteobacteria</taxon>
        <taxon>Vibrionales</taxon>
        <taxon>Vibrionaceae</taxon>
        <taxon>Vibrio</taxon>
    </lineage>
</organism>
<gene>
    <name evidence="1" type="ORF">FXE67_11110</name>
</gene>